<reference evidence="14 15" key="1">
    <citation type="submission" date="2020-04" db="EMBL/GenBank/DDBJ databases">
        <authorList>
            <person name="Alioto T."/>
            <person name="Alioto T."/>
            <person name="Gomez Garrido J."/>
        </authorList>
    </citation>
    <scope>NUCLEOTIDE SEQUENCE [LARGE SCALE GENOMIC DNA]</scope>
</reference>
<evidence type="ECO:0000313" key="14">
    <source>
        <dbReference type="EMBL" id="CAB3360775.1"/>
    </source>
</evidence>
<comment type="caution">
    <text evidence="14">The sequence shown here is derived from an EMBL/GenBank/DDBJ whole genome shotgun (WGS) entry which is preliminary data.</text>
</comment>
<keyword evidence="7" id="KW-0931">ER-Golgi transport</keyword>
<feature type="compositionally biased region" description="Polar residues" evidence="12">
    <location>
        <begin position="131"/>
        <end position="141"/>
    </location>
</feature>
<evidence type="ECO:0000256" key="2">
    <source>
        <dbReference type="ARBA" id="ARBA00007891"/>
    </source>
</evidence>
<evidence type="ECO:0000313" key="15">
    <source>
        <dbReference type="Proteomes" id="UP000494165"/>
    </source>
</evidence>
<evidence type="ECO:0000256" key="9">
    <source>
        <dbReference type="ARBA" id="ARBA00022989"/>
    </source>
</evidence>
<dbReference type="GO" id="GO:0031201">
    <property type="term" value="C:SNARE complex"/>
    <property type="evidence" value="ECO:0007669"/>
    <property type="project" value="TreeGrafter"/>
</dbReference>
<feature type="transmembrane region" description="Helical" evidence="13">
    <location>
        <begin position="219"/>
        <end position="238"/>
    </location>
</feature>
<evidence type="ECO:0000256" key="10">
    <source>
        <dbReference type="ARBA" id="ARBA00023136"/>
    </source>
</evidence>
<dbReference type="CDD" id="cd15860">
    <property type="entry name" value="SNARE_USE1"/>
    <property type="match status" value="1"/>
</dbReference>
<gene>
    <name evidence="14" type="ORF">CLODIP_2_CD03319</name>
</gene>
<dbReference type="Pfam" id="PF09753">
    <property type="entry name" value="Use1"/>
    <property type="match status" value="1"/>
</dbReference>
<dbReference type="OrthoDB" id="4506189at2759"/>
<evidence type="ECO:0000256" key="12">
    <source>
        <dbReference type="SAM" id="MobiDB-lite"/>
    </source>
</evidence>
<keyword evidence="5 13" id="KW-0812">Transmembrane</keyword>
<evidence type="ECO:0000256" key="5">
    <source>
        <dbReference type="ARBA" id="ARBA00022692"/>
    </source>
</evidence>
<comment type="similarity">
    <text evidence="2">Belongs to the USE1 family.</text>
</comment>
<keyword evidence="8" id="KW-0653">Protein transport</keyword>
<name>A0A8S1C4K7_9INSE</name>
<keyword evidence="9 13" id="KW-1133">Transmembrane helix</keyword>
<dbReference type="GO" id="GO:0005789">
    <property type="term" value="C:endoplasmic reticulum membrane"/>
    <property type="evidence" value="ECO:0007669"/>
    <property type="project" value="UniProtKB-SubCell"/>
</dbReference>
<feature type="region of interest" description="Disordered" evidence="12">
    <location>
        <begin position="88"/>
        <end position="107"/>
    </location>
</feature>
<evidence type="ECO:0000256" key="11">
    <source>
        <dbReference type="ARBA" id="ARBA00032711"/>
    </source>
</evidence>
<keyword evidence="4" id="KW-0813">Transport</keyword>
<keyword evidence="10 13" id="KW-0472">Membrane</keyword>
<evidence type="ECO:0000256" key="3">
    <source>
        <dbReference type="ARBA" id="ARBA00015843"/>
    </source>
</evidence>
<dbReference type="GO" id="GO:0006890">
    <property type="term" value="P:retrograde vesicle-mediated transport, Golgi to endoplasmic reticulum"/>
    <property type="evidence" value="ECO:0007669"/>
    <property type="project" value="TreeGrafter"/>
</dbReference>
<protein>
    <recommendedName>
        <fullName evidence="3">Vesicle transport protein USE1</fullName>
    </recommendedName>
    <alternativeName>
        <fullName evidence="11">USE1-like protein</fullName>
    </alternativeName>
</protein>
<dbReference type="GO" id="GO:0005484">
    <property type="term" value="F:SNAP receptor activity"/>
    <property type="evidence" value="ECO:0007669"/>
    <property type="project" value="TreeGrafter"/>
</dbReference>
<feature type="region of interest" description="Disordered" evidence="12">
    <location>
        <begin position="122"/>
        <end position="141"/>
    </location>
</feature>
<keyword evidence="15" id="KW-1185">Reference proteome</keyword>
<keyword evidence="6" id="KW-0256">Endoplasmic reticulum</keyword>
<evidence type="ECO:0000256" key="4">
    <source>
        <dbReference type="ARBA" id="ARBA00022448"/>
    </source>
</evidence>
<evidence type="ECO:0000256" key="1">
    <source>
        <dbReference type="ARBA" id="ARBA00004163"/>
    </source>
</evidence>
<accession>A0A8S1C4K7</accession>
<dbReference type="Proteomes" id="UP000494165">
    <property type="component" value="Unassembled WGS sequence"/>
</dbReference>
<evidence type="ECO:0000256" key="7">
    <source>
        <dbReference type="ARBA" id="ARBA00022892"/>
    </source>
</evidence>
<feature type="compositionally biased region" description="Low complexity" evidence="12">
    <location>
        <begin position="88"/>
        <end position="99"/>
    </location>
</feature>
<sequence length="246" mass="28399">MSITRLEINFRRLLNQCEQLAKDDDTKSSWRLDKYISALEDMFTDLEKHPAKASEEQMAEYSKRVKFLKNLRMADQLPTVPEKVAASQLVSHSSSSSGSDFTTEIQQKTRAKYTSELKEQLFQTEKDSGVRQRSTRQSTTGEDMDALLKYHHSMQEKIADDMLSLTKNLKEQTILANSIIKKDIKAAEQSQTLSDQNTARLKTESDKLQEHSKRACKCWLWLMIIVVISVFIAMVLFMKLMKKKSY</sequence>
<evidence type="ECO:0000256" key="8">
    <source>
        <dbReference type="ARBA" id="ARBA00022927"/>
    </source>
</evidence>
<evidence type="ECO:0000256" key="13">
    <source>
        <dbReference type="SAM" id="Phobius"/>
    </source>
</evidence>
<evidence type="ECO:0000256" key="6">
    <source>
        <dbReference type="ARBA" id="ARBA00022824"/>
    </source>
</evidence>
<comment type="subcellular location">
    <subcellularLocation>
        <location evidence="1">Endoplasmic reticulum membrane</location>
        <topology evidence="1">Single-pass type IV membrane protein</topology>
    </subcellularLocation>
</comment>
<dbReference type="PANTHER" id="PTHR13050:SF7">
    <property type="entry name" value="VESICLE TRANSPORT PROTEIN USE1"/>
    <property type="match status" value="1"/>
</dbReference>
<dbReference type="InterPro" id="IPR019150">
    <property type="entry name" value="Vesicle_transport_protein_Use1"/>
</dbReference>
<dbReference type="GO" id="GO:0015031">
    <property type="term" value="P:protein transport"/>
    <property type="evidence" value="ECO:0007669"/>
    <property type="project" value="UniProtKB-KW"/>
</dbReference>
<dbReference type="EMBL" id="CADEPI010000004">
    <property type="protein sequence ID" value="CAB3360775.1"/>
    <property type="molecule type" value="Genomic_DNA"/>
</dbReference>
<dbReference type="AlphaFoldDB" id="A0A8S1C4K7"/>
<organism evidence="14 15">
    <name type="scientific">Cloeon dipterum</name>
    <dbReference type="NCBI Taxonomy" id="197152"/>
    <lineage>
        <taxon>Eukaryota</taxon>
        <taxon>Metazoa</taxon>
        <taxon>Ecdysozoa</taxon>
        <taxon>Arthropoda</taxon>
        <taxon>Hexapoda</taxon>
        <taxon>Insecta</taxon>
        <taxon>Pterygota</taxon>
        <taxon>Palaeoptera</taxon>
        <taxon>Ephemeroptera</taxon>
        <taxon>Pisciforma</taxon>
        <taxon>Baetidae</taxon>
        <taxon>Cloeon</taxon>
    </lineage>
</organism>
<dbReference type="PANTHER" id="PTHR13050">
    <property type="entry name" value="USE1-LIKE PROTEIN"/>
    <property type="match status" value="1"/>
</dbReference>
<proteinExistence type="inferred from homology"/>